<proteinExistence type="predicted"/>
<gene>
    <name evidence="2" type="ORF">EVJ48_04355</name>
</gene>
<dbReference type="PANTHER" id="PTHR30522">
    <property type="entry name" value="NUCLEOSIDE TRIPHOSPHATE PYROPHOSPHOHYDROLASE"/>
    <property type="match status" value="1"/>
</dbReference>
<dbReference type="EC" id="3.6.1.9" evidence="2"/>
<dbReference type="EMBL" id="SHMQ01000009">
    <property type="protein sequence ID" value="RZV39580.1"/>
    <property type="molecule type" value="Genomic_DNA"/>
</dbReference>
<dbReference type="PANTHER" id="PTHR30522:SF0">
    <property type="entry name" value="NUCLEOSIDE TRIPHOSPHATE PYROPHOSPHOHYDROLASE"/>
    <property type="match status" value="1"/>
</dbReference>
<evidence type="ECO:0000259" key="1">
    <source>
        <dbReference type="Pfam" id="PF03819"/>
    </source>
</evidence>
<dbReference type="InterPro" id="IPR048015">
    <property type="entry name" value="NTP-PPase_MazG-like_N"/>
</dbReference>
<dbReference type="GO" id="GO:0046052">
    <property type="term" value="P:UTP catabolic process"/>
    <property type="evidence" value="ECO:0007669"/>
    <property type="project" value="TreeGrafter"/>
</dbReference>
<dbReference type="SUPFAM" id="SSF101386">
    <property type="entry name" value="all-alpha NTP pyrophosphatases"/>
    <property type="match status" value="2"/>
</dbReference>
<comment type="caution">
    <text evidence="2">The sequence shown here is derived from an EMBL/GenBank/DDBJ whole genome shotgun (WGS) entry which is preliminary data.</text>
</comment>
<reference evidence="2 3" key="1">
    <citation type="submission" date="2019-01" db="EMBL/GenBank/DDBJ databases">
        <title>Insights into ecological role of a new deltaproteobacterial order Candidatus Sinidesulfobacterales (Sva0485) by metagenomics and metatranscriptomics.</title>
        <authorList>
            <person name="Tan S."/>
            <person name="Liu J."/>
            <person name="Fang Y."/>
            <person name="Hedlund B."/>
            <person name="Lian Z.-H."/>
            <person name="Huang L.-Y."/>
            <person name="Li J.-T."/>
            <person name="Huang L.-N."/>
            <person name="Li W.-J."/>
            <person name="Jiang H.-C."/>
            <person name="Dong H.-L."/>
            <person name="Shu W.-S."/>
        </authorList>
    </citation>
    <scope>NUCLEOTIDE SEQUENCE [LARGE SCALE GENOMIC DNA]</scope>
    <source>
        <strain evidence="2">AP4</strain>
    </source>
</reference>
<dbReference type="NCBIfam" id="TIGR00444">
    <property type="entry name" value="mazG"/>
    <property type="match status" value="1"/>
</dbReference>
<evidence type="ECO:0000313" key="2">
    <source>
        <dbReference type="EMBL" id="RZV39580.1"/>
    </source>
</evidence>
<dbReference type="GO" id="GO:0046061">
    <property type="term" value="P:dATP catabolic process"/>
    <property type="evidence" value="ECO:0007669"/>
    <property type="project" value="TreeGrafter"/>
</dbReference>
<dbReference type="Pfam" id="PF03819">
    <property type="entry name" value="MazG"/>
    <property type="match status" value="2"/>
</dbReference>
<feature type="domain" description="NTP pyrophosphohydrolase MazG-like" evidence="1">
    <location>
        <begin position="34"/>
        <end position="107"/>
    </location>
</feature>
<dbReference type="InterPro" id="IPR004518">
    <property type="entry name" value="MazG-like_dom"/>
</dbReference>
<feature type="domain" description="NTP pyrophosphohydrolase MazG-like" evidence="1">
    <location>
        <begin position="182"/>
        <end position="249"/>
    </location>
</feature>
<dbReference type="Proteomes" id="UP000322454">
    <property type="component" value="Unassembled WGS sequence"/>
</dbReference>
<sequence length="280" mass="32329">MSAKEKQKTYKLNELIEIVKKLRSETGCPWDRKQTEETLKPYIIEEAYEVVEAIGSGDKIEIMEELGDLLLQVVFLSDIYADKKEFSINDVIETVNKKLIRRHPHVFDENFSLKEGECLEDAILRNWERIKGEEKKEKSKNKPDVPKKPSVYISESMPSLHRAYMVQEKAKRQGLDFADAEEALKKVYEEIEEFKEELGNNLNTDKDGNKNKITEEYGDILFSIVNMGRLLDIHPCSALNKSTDKFIKRFGYIEEKAAKPLSELDAASLDELWESSKRGS</sequence>
<dbReference type="GO" id="GO:0047429">
    <property type="term" value="F:nucleoside triphosphate diphosphatase activity"/>
    <property type="evidence" value="ECO:0007669"/>
    <property type="project" value="UniProtKB-EC"/>
</dbReference>
<dbReference type="CDD" id="cd11528">
    <property type="entry name" value="NTP-PPase_MazG_Nterm"/>
    <property type="match status" value="1"/>
</dbReference>
<dbReference type="AlphaFoldDB" id="A0A520XEF1"/>
<protein>
    <submittedName>
        <fullName evidence="2">Nucleoside triphosphate pyrophosphohydrolase</fullName>
        <ecNumber evidence="2">3.6.1.9</ecNumber>
    </submittedName>
</protein>
<organism evidence="2 3">
    <name type="scientific">Candidatus Acidulodesulfobacterium acidiphilum</name>
    <dbReference type="NCBI Taxonomy" id="2597224"/>
    <lineage>
        <taxon>Bacteria</taxon>
        <taxon>Deltaproteobacteria</taxon>
        <taxon>Candidatus Acidulodesulfobacterales</taxon>
        <taxon>Candidatus Acidulodesulfobacterium</taxon>
    </lineage>
</organism>
<dbReference type="GO" id="GO:0006950">
    <property type="term" value="P:response to stress"/>
    <property type="evidence" value="ECO:0007669"/>
    <property type="project" value="UniProtKB-ARBA"/>
</dbReference>
<evidence type="ECO:0000313" key="3">
    <source>
        <dbReference type="Proteomes" id="UP000322454"/>
    </source>
</evidence>
<dbReference type="NCBIfam" id="NF007113">
    <property type="entry name" value="PRK09562.1"/>
    <property type="match status" value="1"/>
</dbReference>
<dbReference type="GO" id="GO:0046047">
    <property type="term" value="P:TTP catabolic process"/>
    <property type="evidence" value="ECO:0007669"/>
    <property type="project" value="TreeGrafter"/>
</dbReference>
<dbReference type="CDD" id="cd11529">
    <property type="entry name" value="NTP-PPase_MazG_Cterm"/>
    <property type="match status" value="1"/>
</dbReference>
<dbReference type="FunFam" id="1.10.287.1080:FF:000001">
    <property type="entry name" value="Nucleoside triphosphate pyrophosphohydrolase"/>
    <property type="match status" value="1"/>
</dbReference>
<dbReference type="GO" id="GO:0046076">
    <property type="term" value="P:dTTP catabolic process"/>
    <property type="evidence" value="ECO:0007669"/>
    <property type="project" value="TreeGrafter"/>
</dbReference>
<accession>A0A520XEF1</accession>
<dbReference type="GO" id="GO:0006203">
    <property type="term" value="P:dGTP catabolic process"/>
    <property type="evidence" value="ECO:0007669"/>
    <property type="project" value="TreeGrafter"/>
</dbReference>
<dbReference type="GO" id="GO:0046081">
    <property type="term" value="P:dUTP catabolic process"/>
    <property type="evidence" value="ECO:0007669"/>
    <property type="project" value="TreeGrafter"/>
</dbReference>
<dbReference type="InterPro" id="IPR011551">
    <property type="entry name" value="NTP_PyrPHydrolase_MazG"/>
</dbReference>
<keyword evidence="2" id="KW-0378">Hydrolase</keyword>
<dbReference type="InterPro" id="IPR048011">
    <property type="entry name" value="NTP-PPase_MazG-like_C"/>
</dbReference>
<name>A0A520XEF1_9DELT</name>
<dbReference type="Gene3D" id="1.10.287.1080">
    <property type="entry name" value="MazG-like"/>
    <property type="match status" value="2"/>
</dbReference>